<reference evidence="1 2" key="1">
    <citation type="journal article" date="2019" name="Nat. Ecol. Evol.">
        <title>Megaphylogeny resolves global patterns of mushroom evolution.</title>
        <authorList>
            <person name="Varga T."/>
            <person name="Krizsan K."/>
            <person name="Foldi C."/>
            <person name="Dima B."/>
            <person name="Sanchez-Garcia M."/>
            <person name="Sanchez-Ramirez S."/>
            <person name="Szollosi G.J."/>
            <person name="Szarkandi J.G."/>
            <person name="Papp V."/>
            <person name="Albert L."/>
            <person name="Andreopoulos W."/>
            <person name="Angelini C."/>
            <person name="Antonin V."/>
            <person name="Barry K.W."/>
            <person name="Bougher N.L."/>
            <person name="Buchanan P."/>
            <person name="Buyck B."/>
            <person name="Bense V."/>
            <person name="Catcheside P."/>
            <person name="Chovatia M."/>
            <person name="Cooper J."/>
            <person name="Damon W."/>
            <person name="Desjardin D."/>
            <person name="Finy P."/>
            <person name="Geml J."/>
            <person name="Haridas S."/>
            <person name="Hughes K."/>
            <person name="Justo A."/>
            <person name="Karasinski D."/>
            <person name="Kautmanova I."/>
            <person name="Kiss B."/>
            <person name="Kocsube S."/>
            <person name="Kotiranta H."/>
            <person name="LaButti K.M."/>
            <person name="Lechner B.E."/>
            <person name="Liimatainen K."/>
            <person name="Lipzen A."/>
            <person name="Lukacs Z."/>
            <person name="Mihaltcheva S."/>
            <person name="Morgado L.N."/>
            <person name="Niskanen T."/>
            <person name="Noordeloos M.E."/>
            <person name="Ohm R.A."/>
            <person name="Ortiz-Santana B."/>
            <person name="Ovrebo C."/>
            <person name="Racz N."/>
            <person name="Riley R."/>
            <person name="Savchenko A."/>
            <person name="Shiryaev A."/>
            <person name="Soop K."/>
            <person name="Spirin V."/>
            <person name="Szebenyi C."/>
            <person name="Tomsovsky M."/>
            <person name="Tulloss R.E."/>
            <person name="Uehling J."/>
            <person name="Grigoriev I.V."/>
            <person name="Vagvolgyi C."/>
            <person name="Papp T."/>
            <person name="Martin F.M."/>
            <person name="Miettinen O."/>
            <person name="Hibbett D.S."/>
            <person name="Nagy L.G."/>
        </authorList>
    </citation>
    <scope>NUCLEOTIDE SEQUENCE [LARGE SCALE GENOMIC DNA]</scope>
    <source>
        <strain evidence="1 2">CBS 962.96</strain>
    </source>
</reference>
<dbReference type="AlphaFoldDB" id="A0A4S8MAB1"/>
<sequence length="272" mass="30197">MSQSFVPPNRQPYVCHPLLLGNKLLKNNFWLSFSISQSPTIQTILVPPPFPIDPDRVIAILESRSPDNTGPNTPETPESRAIAFHLIQFLSFEVSLDRLPSNFLPLQSGLDRSPLQDTFIEFFETGKLGFTTCDEYQVLRSLSIFVIESYKNRLVLRSQQVANSPELIRTHPVVTAFPFDQPWDYLESCWRSSRLIALAMSADCILFSSSPVTDVSEASDFFGPITVDGPRPYTSHVCVGPLHDIGEITSVGPAVAALPATLPFFTIGWTPA</sequence>
<dbReference type="GO" id="GO:0008775">
    <property type="term" value="F:acetate CoA-transferase activity"/>
    <property type="evidence" value="ECO:0007669"/>
    <property type="project" value="InterPro"/>
</dbReference>
<protein>
    <submittedName>
        <fullName evidence="1">Uncharacterized protein</fullName>
    </submittedName>
</protein>
<name>A0A4S8MAB1_DENBC</name>
<dbReference type="Proteomes" id="UP000297245">
    <property type="component" value="Unassembled WGS sequence"/>
</dbReference>
<dbReference type="EMBL" id="ML179128">
    <property type="protein sequence ID" value="THU98853.1"/>
    <property type="molecule type" value="Genomic_DNA"/>
</dbReference>
<dbReference type="PANTHER" id="PTHR43609:SF1">
    <property type="entry name" value="ACETYL-COA HYDROLASE"/>
    <property type="match status" value="1"/>
</dbReference>
<evidence type="ECO:0000313" key="1">
    <source>
        <dbReference type="EMBL" id="THU98853.1"/>
    </source>
</evidence>
<dbReference type="InterPro" id="IPR046433">
    <property type="entry name" value="ActCoA_hydro"/>
</dbReference>
<gene>
    <name evidence="1" type="ORF">K435DRAFT_856188</name>
</gene>
<dbReference type="PANTHER" id="PTHR43609">
    <property type="entry name" value="ACETYL-COA HYDROLASE"/>
    <property type="match status" value="1"/>
</dbReference>
<dbReference type="GO" id="GO:0005739">
    <property type="term" value="C:mitochondrion"/>
    <property type="evidence" value="ECO:0007669"/>
    <property type="project" value="TreeGrafter"/>
</dbReference>
<dbReference type="GO" id="GO:0003986">
    <property type="term" value="F:acetyl-CoA hydrolase activity"/>
    <property type="evidence" value="ECO:0007669"/>
    <property type="project" value="TreeGrafter"/>
</dbReference>
<keyword evidence="2" id="KW-1185">Reference proteome</keyword>
<accession>A0A4S8MAB1</accession>
<evidence type="ECO:0000313" key="2">
    <source>
        <dbReference type="Proteomes" id="UP000297245"/>
    </source>
</evidence>
<proteinExistence type="predicted"/>
<dbReference type="GO" id="GO:0006083">
    <property type="term" value="P:acetate metabolic process"/>
    <property type="evidence" value="ECO:0007669"/>
    <property type="project" value="InterPro"/>
</dbReference>
<organism evidence="1 2">
    <name type="scientific">Dendrothele bispora (strain CBS 962.96)</name>
    <dbReference type="NCBI Taxonomy" id="1314807"/>
    <lineage>
        <taxon>Eukaryota</taxon>
        <taxon>Fungi</taxon>
        <taxon>Dikarya</taxon>
        <taxon>Basidiomycota</taxon>
        <taxon>Agaricomycotina</taxon>
        <taxon>Agaricomycetes</taxon>
        <taxon>Agaricomycetidae</taxon>
        <taxon>Agaricales</taxon>
        <taxon>Agaricales incertae sedis</taxon>
        <taxon>Dendrothele</taxon>
    </lineage>
</organism>